<gene>
    <name evidence="1" type="ORF">P106B_29</name>
</gene>
<evidence type="ECO:0008006" key="3">
    <source>
        <dbReference type="Google" id="ProtNLM"/>
    </source>
</evidence>
<keyword evidence="2" id="KW-1185">Reference proteome</keyword>
<dbReference type="Proteomes" id="UP000019367">
    <property type="component" value="Segment"/>
</dbReference>
<evidence type="ECO:0000313" key="1">
    <source>
        <dbReference type="EMBL" id="AHJ10712.1"/>
    </source>
</evidence>
<dbReference type="GeneID" id="18502975"/>
<sequence length="132" mass="15373">MADLSQLKPAEIILKIKHPATGRLTGVTVTIMSMFDERMKSFVRQIQDQRLRLEARGKHFKSEEIEDNGIELAFRAMTDWHWGTDEDGEEATFKGKKPEFDKATVKQVLTELPWFKNQIDVAISEEKDFFQR</sequence>
<proteinExistence type="predicted"/>
<evidence type="ECO:0000313" key="2">
    <source>
        <dbReference type="Proteomes" id="UP000019367"/>
    </source>
</evidence>
<dbReference type="EMBL" id="KF977490">
    <property type="protein sequence ID" value="AHJ10712.1"/>
    <property type="molecule type" value="Genomic_DNA"/>
</dbReference>
<name>W6EC11_9CAUD</name>
<accession>W6EC11</accession>
<protein>
    <recommendedName>
        <fullName evidence="3">Tail assembly chaperone</fullName>
    </recommendedName>
</protein>
<dbReference type="KEGG" id="vg:18502975"/>
<organism evidence="1 2">
    <name type="scientific">Rhizobium phage vB_RglS_P106B</name>
    <dbReference type="NCBI Taxonomy" id="1458697"/>
    <lineage>
        <taxon>Viruses</taxon>
        <taxon>Duplodnaviria</taxon>
        <taxon>Heunggongvirae</taxon>
        <taxon>Uroviricota</taxon>
        <taxon>Caudoviricetes</taxon>
        <taxon>Rigallicvirus</taxon>
        <taxon>Rigallicvirus P106B</taxon>
    </lineage>
</organism>
<dbReference type="RefSeq" id="YP_009005955.1">
    <property type="nucleotide sequence ID" value="NC_023566.1"/>
</dbReference>
<reference evidence="1 2" key="1">
    <citation type="journal article" date="2015" name="Microbiology">
        <title>Genomic and phenotypic characterization of Rhizobium gallicum phage vB_RglS_P106B.</title>
        <authorList>
            <person name="Halmillawewa A.P."/>
            <person name="Restrepo-Cordoba M."/>
            <person name="Yost C.K."/>
            <person name="Hynes M.F."/>
        </authorList>
    </citation>
    <scope>NUCLEOTIDE SEQUENCE [LARGE SCALE GENOMIC DNA]</scope>
</reference>